<dbReference type="GO" id="GO:0070006">
    <property type="term" value="F:metalloaminopeptidase activity"/>
    <property type="evidence" value="ECO:0007669"/>
    <property type="project" value="InterPro"/>
</dbReference>
<evidence type="ECO:0000256" key="5">
    <source>
        <dbReference type="ARBA" id="ARBA00023211"/>
    </source>
</evidence>
<dbReference type="Gene3D" id="3.40.630.10">
    <property type="entry name" value="Zn peptidases"/>
    <property type="match status" value="1"/>
</dbReference>
<evidence type="ECO:0000256" key="3">
    <source>
        <dbReference type="ARBA" id="ARBA00022670"/>
    </source>
</evidence>
<keyword evidence="3" id="KW-0645">Protease</keyword>
<keyword evidence="2 7" id="KW-0031">Aminopeptidase</keyword>
<evidence type="ECO:0000256" key="1">
    <source>
        <dbReference type="ARBA" id="ARBA00009528"/>
    </source>
</evidence>
<evidence type="ECO:0000313" key="8">
    <source>
        <dbReference type="Proteomes" id="UP000054618"/>
    </source>
</evidence>
<gene>
    <name evidence="7" type="primary">pepA</name>
    <name evidence="7" type="ORF">Lqui_1591</name>
</gene>
<dbReference type="STRING" id="45073.Lqui_1591"/>
<dbReference type="Gene3D" id="3.40.220.10">
    <property type="entry name" value="Leucine Aminopeptidase, subunit E, domain 1"/>
    <property type="match status" value="1"/>
</dbReference>
<dbReference type="Proteomes" id="UP000054618">
    <property type="component" value="Unassembled WGS sequence"/>
</dbReference>
<dbReference type="PANTHER" id="PTHR11963">
    <property type="entry name" value="LEUCINE AMINOPEPTIDASE-RELATED"/>
    <property type="match status" value="1"/>
</dbReference>
<dbReference type="PANTHER" id="PTHR11963:SF20">
    <property type="entry name" value="PEPTIDASE B"/>
    <property type="match status" value="1"/>
</dbReference>
<evidence type="ECO:0000313" key="7">
    <source>
        <dbReference type="EMBL" id="KTD50266.1"/>
    </source>
</evidence>
<dbReference type="InterPro" id="IPR048816">
    <property type="entry name" value="Peptidase_M17_N_1"/>
</dbReference>
<organism evidence="7 8">
    <name type="scientific">Legionella quinlivanii</name>
    <dbReference type="NCBI Taxonomy" id="45073"/>
    <lineage>
        <taxon>Bacteria</taxon>
        <taxon>Pseudomonadati</taxon>
        <taxon>Pseudomonadota</taxon>
        <taxon>Gammaproteobacteria</taxon>
        <taxon>Legionellales</taxon>
        <taxon>Legionellaceae</taxon>
        <taxon>Legionella</taxon>
    </lineage>
</organism>
<dbReference type="InterPro" id="IPR000819">
    <property type="entry name" value="Peptidase_M17_C"/>
</dbReference>
<accession>A0A0W0Y0D0</accession>
<comment type="caution">
    <text evidence="7">The sequence shown here is derived from an EMBL/GenBank/DDBJ whole genome shotgun (WGS) entry which is preliminary data.</text>
</comment>
<dbReference type="PROSITE" id="PS00631">
    <property type="entry name" value="CYTOSOL_AP"/>
    <property type="match status" value="1"/>
</dbReference>
<dbReference type="PRINTS" id="PR00481">
    <property type="entry name" value="LAMNOPPTDASE"/>
</dbReference>
<name>A0A0W0Y0D0_9GAMM</name>
<evidence type="ECO:0000259" key="6">
    <source>
        <dbReference type="PROSITE" id="PS00631"/>
    </source>
</evidence>
<dbReference type="GO" id="GO:0030145">
    <property type="term" value="F:manganese ion binding"/>
    <property type="evidence" value="ECO:0007669"/>
    <property type="project" value="InterPro"/>
</dbReference>
<dbReference type="Pfam" id="PF00883">
    <property type="entry name" value="Peptidase_M17"/>
    <property type="match status" value="1"/>
</dbReference>
<dbReference type="PATRIC" id="fig|45073.5.peg.1681"/>
<dbReference type="GO" id="GO:0006508">
    <property type="term" value="P:proteolysis"/>
    <property type="evidence" value="ECO:0007669"/>
    <property type="project" value="UniProtKB-KW"/>
</dbReference>
<sequence length="456" mass="49855">MQAELFYKNQGQDIVPVFLLAKQDWDSGMPELIASERNQFFTQRFKGNAGDICIISGDNGKCQKVYLGAGESNSYSLSLAIAASRLPEGNYQLQQDLSNADIIFWGLAQYCYDRYKKQEIQPRVLILNENLQDIIQDVDAAFLVRDLINAPTNCMGPEDLADVVKAMATRYGASFQEWVGDELLTANFPAIHAVGRASVHQPRLLNLNWGNEDHPKVCLVGKGVCFDSGGLDIKPSNFMRLMKKDMGGAAQVLGLAQWIMDKQLPVRLQVLIPAVENAIGPDAYRPGDVLTMRNGLTVEVDNTDAEGRLVLADALALAGEEKPELIIDFATLTGAARTAVGTEISALFCNDDALANELYDTSVRVNDPVWRLPLYAPYAPLLDSSIADLSNCSAAPYAGAIVAALFLQRFIPADTPWLHFDVMAWNTSSKPGKPEGGEAMGIRAVGEYLLGRFRSS</sequence>
<dbReference type="AlphaFoldDB" id="A0A0W0Y0D0"/>
<reference evidence="7 8" key="1">
    <citation type="submission" date="2015-11" db="EMBL/GenBank/DDBJ databases">
        <title>Genomic analysis of 38 Legionella species identifies large and diverse effector repertoires.</title>
        <authorList>
            <person name="Burstein D."/>
            <person name="Amaro F."/>
            <person name="Zusman T."/>
            <person name="Lifshitz Z."/>
            <person name="Cohen O."/>
            <person name="Gilbert J.A."/>
            <person name="Pupko T."/>
            <person name="Shuman H.A."/>
            <person name="Segal G."/>
        </authorList>
    </citation>
    <scope>NUCLEOTIDE SEQUENCE [LARGE SCALE GENOMIC DNA]</scope>
    <source>
        <strain evidence="7 8">CDC#1442-AUS-E</strain>
    </source>
</reference>
<comment type="similarity">
    <text evidence="1">Belongs to the peptidase M17 family.</text>
</comment>
<dbReference type="GO" id="GO:0005737">
    <property type="term" value="C:cytoplasm"/>
    <property type="evidence" value="ECO:0007669"/>
    <property type="project" value="InterPro"/>
</dbReference>
<dbReference type="RefSeq" id="WP_058507695.1">
    <property type="nucleotide sequence ID" value="NZ_CAAAIK010000001.1"/>
</dbReference>
<proteinExistence type="inferred from homology"/>
<keyword evidence="8" id="KW-1185">Reference proteome</keyword>
<dbReference type="SUPFAM" id="SSF53187">
    <property type="entry name" value="Zn-dependent exopeptidases"/>
    <property type="match status" value="1"/>
</dbReference>
<dbReference type="OrthoDB" id="9809354at2"/>
<protein>
    <submittedName>
        <fullName evidence="7">Leucine aminopeptidase</fullName>
    </submittedName>
</protein>
<keyword evidence="4" id="KW-0378">Hydrolase</keyword>
<dbReference type="Pfam" id="PF21337">
    <property type="entry name" value="Peptidase_M17_N_1"/>
    <property type="match status" value="1"/>
</dbReference>
<evidence type="ECO:0000256" key="4">
    <source>
        <dbReference type="ARBA" id="ARBA00022801"/>
    </source>
</evidence>
<dbReference type="CDD" id="cd00433">
    <property type="entry name" value="Peptidase_M17"/>
    <property type="match status" value="1"/>
</dbReference>
<keyword evidence="5" id="KW-0464">Manganese</keyword>
<evidence type="ECO:0000256" key="2">
    <source>
        <dbReference type="ARBA" id="ARBA00022438"/>
    </source>
</evidence>
<feature type="domain" description="Cytosol aminopeptidase" evidence="6">
    <location>
        <begin position="302"/>
        <end position="309"/>
    </location>
</feature>
<dbReference type="InterPro" id="IPR011356">
    <property type="entry name" value="Leucine_aapep/pepB"/>
</dbReference>
<dbReference type="InterPro" id="IPR043472">
    <property type="entry name" value="Macro_dom-like"/>
</dbReference>
<dbReference type="EMBL" id="LNYS01000008">
    <property type="protein sequence ID" value="KTD50266.1"/>
    <property type="molecule type" value="Genomic_DNA"/>
</dbReference>